<evidence type="ECO:0000313" key="3">
    <source>
        <dbReference type="EMBL" id="MER2491989.1"/>
    </source>
</evidence>
<evidence type="ECO:0000256" key="1">
    <source>
        <dbReference type="ARBA" id="ARBA00038420"/>
    </source>
</evidence>
<comment type="caution">
    <text evidence="3">The sequence shown here is derived from an EMBL/GenBank/DDBJ whole genome shotgun (WGS) entry which is preliminary data.</text>
</comment>
<reference evidence="3 4" key="1">
    <citation type="submission" date="2024-06" db="EMBL/GenBank/DDBJ databases">
        <authorList>
            <person name="Chen R.Y."/>
        </authorList>
    </citation>
    <scope>NUCLEOTIDE SEQUENCE [LARGE SCALE GENOMIC DNA]</scope>
    <source>
        <strain evidence="3 4">D2</strain>
    </source>
</reference>
<gene>
    <name evidence="3" type="ORF">ABS311_08840</name>
</gene>
<comment type="similarity">
    <text evidence="1">Belongs to the E.coli NlpD/Haemophilus LppB family.</text>
</comment>
<name>A0ABV1RGC6_9ALTE</name>
<sequence>MEKRTTVTSVFAISIILLVGCAQRNNPAPVDSVYRGKSIFDFSPNSLTAPEYVVEKGDTLYSIAFRAGIDFKDLARFNQISPPYAIFPGQKIRLNKSYKAKSNKNVISKKQKDIKRSEKKVEQAKKQEYVKQGKQNVTKGKSEGSFDLKKWRWPANGKIIARFSHKELGNKGLEIAGQRGDPIFAANSGKVVYAGKALRGYGNLIIIKHSDDYLSAYAHNQRIRVQEKDWIMAGQHIADMGDSDADQVKLRFEIRYRGSTVDPERFLPTNR</sequence>
<dbReference type="Proteomes" id="UP001467690">
    <property type="component" value="Unassembled WGS sequence"/>
</dbReference>
<dbReference type="InterPro" id="IPR050570">
    <property type="entry name" value="Cell_wall_metabolism_enzyme"/>
</dbReference>
<dbReference type="Pfam" id="PF01476">
    <property type="entry name" value="LysM"/>
    <property type="match status" value="1"/>
</dbReference>
<dbReference type="PROSITE" id="PS51782">
    <property type="entry name" value="LYSM"/>
    <property type="match status" value="1"/>
</dbReference>
<feature type="domain" description="LysM" evidence="2">
    <location>
        <begin position="50"/>
        <end position="94"/>
    </location>
</feature>
<dbReference type="SUPFAM" id="SSF51261">
    <property type="entry name" value="Duplicated hybrid motif"/>
    <property type="match status" value="1"/>
</dbReference>
<dbReference type="InterPro" id="IPR011055">
    <property type="entry name" value="Dup_hybrid_motif"/>
</dbReference>
<organism evidence="3 4">
    <name type="scientific">Catenovulum sediminis</name>
    <dbReference type="NCBI Taxonomy" id="1740262"/>
    <lineage>
        <taxon>Bacteria</taxon>
        <taxon>Pseudomonadati</taxon>
        <taxon>Pseudomonadota</taxon>
        <taxon>Gammaproteobacteria</taxon>
        <taxon>Alteromonadales</taxon>
        <taxon>Alteromonadaceae</taxon>
        <taxon>Catenovulum</taxon>
    </lineage>
</organism>
<dbReference type="PANTHER" id="PTHR21666:SF263">
    <property type="entry name" value="MUREIN HYDROLASE ACTIVATOR NLPD"/>
    <property type="match status" value="1"/>
</dbReference>
<accession>A0ABV1RGC6</accession>
<dbReference type="PANTHER" id="PTHR21666">
    <property type="entry name" value="PEPTIDASE-RELATED"/>
    <property type="match status" value="1"/>
</dbReference>
<dbReference type="RefSeq" id="WP_143869920.1">
    <property type="nucleotide sequence ID" value="NZ_CP041660.1"/>
</dbReference>
<dbReference type="EMBL" id="JBELOE010000183">
    <property type="protein sequence ID" value="MER2491989.1"/>
    <property type="molecule type" value="Genomic_DNA"/>
</dbReference>
<dbReference type="InterPro" id="IPR036779">
    <property type="entry name" value="LysM_dom_sf"/>
</dbReference>
<protein>
    <submittedName>
        <fullName evidence="3">Peptidoglycan DD-metalloendopeptidase family protein</fullName>
    </submittedName>
</protein>
<dbReference type="PROSITE" id="PS51257">
    <property type="entry name" value="PROKAR_LIPOPROTEIN"/>
    <property type="match status" value="1"/>
</dbReference>
<keyword evidence="4" id="KW-1185">Reference proteome</keyword>
<dbReference type="CDD" id="cd00118">
    <property type="entry name" value="LysM"/>
    <property type="match status" value="1"/>
</dbReference>
<dbReference type="SMART" id="SM00257">
    <property type="entry name" value="LysM"/>
    <property type="match status" value="1"/>
</dbReference>
<dbReference type="Pfam" id="PF01551">
    <property type="entry name" value="Peptidase_M23"/>
    <property type="match status" value="1"/>
</dbReference>
<dbReference type="InterPro" id="IPR018392">
    <property type="entry name" value="LysM"/>
</dbReference>
<dbReference type="CDD" id="cd12797">
    <property type="entry name" value="M23_peptidase"/>
    <property type="match status" value="1"/>
</dbReference>
<evidence type="ECO:0000313" key="4">
    <source>
        <dbReference type="Proteomes" id="UP001467690"/>
    </source>
</evidence>
<proteinExistence type="inferred from homology"/>
<evidence type="ECO:0000259" key="2">
    <source>
        <dbReference type="PROSITE" id="PS51782"/>
    </source>
</evidence>
<dbReference type="Gene3D" id="3.10.350.10">
    <property type="entry name" value="LysM domain"/>
    <property type="match status" value="1"/>
</dbReference>
<dbReference type="Gene3D" id="2.70.70.10">
    <property type="entry name" value="Glucose Permease (Domain IIA)"/>
    <property type="match status" value="1"/>
</dbReference>
<dbReference type="InterPro" id="IPR016047">
    <property type="entry name" value="M23ase_b-sheet_dom"/>
</dbReference>